<evidence type="ECO:0000313" key="2">
    <source>
        <dbReference type="Proteomes" id="UP000823775"/>
    </source>
</evidence>
<comment type="caution">
    <text evidence="1">The sequence shown here is derived from an EMBL/GenBank/DDBJ whole genome shotgun (WGS) entry which is preliminary data.</text>
</comment>
<organism evidence="1 2">
    <name type="scientific">Datura stramonium</name>
    <name type="common">Jimsonweed</name>
    <name type="synonym">Common thornapple</name>
    <dbReference type="NCBI Taxonomy" id="4076"/>
    <lineage>
        <taxon>Eukaryota</taxon>
        <taxon>Viridiplantae</taxon>
        <taxon>Streptophyta</taxon>
        <taxon>Embryophyta</taxon>
        <taxon>Tracheophyta</taxon>
        <taxon>Spermatophyta</taxon>
        <taxon>Magnoliopsida</taxon>
        <taxon>eudicotyledons</taxon>
        <taxon>Gunneridae</taxon>
        <taxon>Pentapetalae</taxon>
        <taxon>asterids</taxon>
        <taxon>lamiids</taxon>
        <taxon>Solanales</taxon>
        <taxon>Solanaceae</taxon>
        <taxon>Solanoideae</taxon>
        <taxon>Datureae</taxon>
        <taxon>Datura</taxon>
    </lineage>
</organism>
<accession>A0ABS8SVV9</accession>
<dbReference type="Proteomes" id="UP000823775">
    <property type="component" value="Unassembled WGS sequence"/>
</dbReference>
<dbReference type="EMBL" id="JACEIK010000843">
    <property type="protein sequence ID" value="MCD7462880.1"/>
    <property type="molecule type" value="Genomic_DNA"/>
</dbReference>
<reference evidence="1 2" key="1">
    <citation type="journal article" date="2021" name="BMC Genomics">
        <title>Datura genome reveals duplications of psychoactive alkaloid biosynthetic genes and high mutation rate following tissue culture.</title>
        <authorList>
            <person name="Rajewski A."/>
            <person name="Carter-House D."/>
            <person name="Stajich J."/>
            <person name="Litt A."/>
        </authorList>
    </citation>
    <scope>NUCLEOTIDE SEQUENCE [LARGE SCALE GENOMIC DNA]</scope>
    <source>
        <strain evidence="1">AR-01</strain>
    </source>
</reference>
<sequence length="78" mass="8927">MVMKMLEGSVVETQICWQPCNQNALGLAEPYGFFDVTEATEIARFLKRYMHFCSSRALLLSSTPKPRPKPTDFPICRK</sequence>
<gene>
    <name evidence="1" type="ORF">HAX54_049573</name>
</gene>
<name>A0ABS8SVV9_DATST</name>
<proteinExistence type="predicted"/>
<evidence type="ECO:0000313" key="1">
    <source>
        <dbReference type="EMBL" id="MCD7462880.1"/>
    </source>
</evidence>
<keyword evidence="2" id="KW-1185">Reference proteome</keyword>
<protein>
    <submittedName>
        <fullName evidence="1">Uncharacterized protein</fullName>
    </submittedName>
</protein>